<evidence type="ECO:0000313" key="1">
    <source>
        <dbReference type="EMBL" id="UTH14128.1"/>
    </source>
</evidence>
<dbReference type="Pfam" id="PF04134">
    <property type="entry name" value="DCC1-like"/>
    <property type="match status" value="1"/>
</dbReference>
<name>A0A9Q9F1J1_9STAP</name>
<dbReference type="InterPro" id="IPR052927">
    <property type="entry name" value="DCC_oxidoreductase"/>
</dbReference>
<dbReference type="KEGG" id="mequ:KFV11_01780"/>
<evidence type="ECO:0000313" key="2">
    <source>
        <dbReference type="Proteomes" id="UP001057381"/>
    </source>
</evidence>
<organism evidence="1 2">
    <name type="scientific">Macrococcus equipercicus</name>
    <dbReference type="NCBI Taxonomy" id="69967"/>
    <lineage>
        <taxon>Bacteria</taxon>
        <taxon>Bacillati</taxon>
        <taxon>Bacillota</taxon>
        <taxon>Bacilli</taxon>
        <taxon>Bacillales</taxon>
        <taxon>Staphylococcaceae</taxon>
        <taxon>Macrococcus</taxon>
    </lineage>
</organism>
<gene>
    <name evidence="1" type="ORF">KFV11_01780</name>
</gene>
<dbReference type="InterPro" id="IPR007263">
    <property type="entry name" value="DCC1-like"/>
</dbReference>
<dbReference type="PANTHER" id="PTHR33639:SF2">
    <property type="entry name" value="DUF393 DOMAIN-CONTAINING PROTEIN"/>
    <property type="match status" value="1"/>
</dbReference>
<protein>
    <submittedName>
        <fullName evidence="1">DUF393 domain-containing protein</fullName>
    </submittedName>
</protein>
<dbReference type="GO" id="GO:0015035">
    <property type="term" value="F:protein-disulfide reductase activity"/>
    <property type="evidence" value="ECO:0007669"/>
    <property type="project" value="InterPro"/>
</dbReference>
<reference evidence="1" key="1">
    <citation type="submission" date="2021-04" db="EMBL/GenBank/DDBJ databases">
        <title>Complete Genome Sequences of Macrococcus spp. from dog and cattle.</title>
        <authorList>
            <person name="Schwendener S."/>
            <person name="Perreten V."/>
        </authorList>
    </citation>
    <scope>NUCLEOTIDE SEQUENCE</scope>
    <source>
        <strain evidence="1">Epi0143-OL</strain>
    </source>
</reference>
<dbReference type="PANTHER" id="PTHR33639">
    <property type="entry name" value="THIOL-DISULFIDE OXIDOREDUCTASE DCC"/>
    <property type="match status" value="1"/>
</dbReference>
<accession>A0A9Q9F1J1</accession>
<dbReference type="Proteomes" id="UP001057381">
    <property type="component" value="Chromosome"/>
</dbReference>
<dbReference type="RefSeq" id="WP_254250180.1">
    <property type="nucleotide sequence ID" value="NZ_CP073809.1"/>
</dbReference>
<dbReference type="AlphaFoldDB" id="A0A9Q9F1J1"/>
<dbReference type="EMBL" id="CP073809">
    <property type="protein sequence ID" value="UTH14128.1"/>
    <property type="molecule type" value="Genomic_DNA"/>
</dbReference>
<proteinExistence type="predicted"/>
<sequence length="138" mass="15878">MKHITGKVYDKLIEVRAMNVVIYDGDCGFCQHWIRWLLKHDSNERLLFADQYSAFFQSLPVRTADSVMLIAGRHSYTKSDAVIEILAAIGCRKLAFAGRLVPKVLRDALYEIIAKYRHRLAPKSCEIMPDAYKKRFIG</sequence>